<dbReference type="Pfam" id="PF00583">
    <property type="entry name" value="Acetyltransf_1"/>
    <property type="match status" value="2"/>
</dbReference>
<comment type="caution">
    <text evidence="4">Lacks conserved residue(s) required for the propagation of feature annotation.</text>
</comment>
<feature type="binding site" evidence="4">
    <location>
        <position position="255"/>
    </location>
    <ligand>
        <name>1D-myo-inositol 2-(L-cysteinylamino)-2-deoxy-alpha-D-glucopyranoside</name>
        <dbReference type="ChEBI" id="CHEBI:58887"/>
    </ligand>
</feature>
<dbReference type="PANTHER" id="PTHR43877:SF1">
    <property type="entry name" value="ACETYLTRANSFERASE"/>
    <property type="match status" value="1"/>
</dbReference>
<dbReference type="AlphaFoldDB" id="A0A7Y9AUJ0"/>
<dbReference type="InterPro" id="IPR016181">
    <property type="entry name" value="Acyl_CoA_acyltransferase"/>
</dbReference>
<accession>A0A7Y9AUJ0</accession>
<dbReference type="InterPro" id="IPR050832">
    <property type="entry name" value="Bact_Acetyltransf"/>
</dbReference>
<dbReference type="Proteomes" id="UP000521922">
    <property type="component" value="Unassembled WGS sequence"/>
</dbReference>
<dbReference type="GO" id="GO:0010125">
    <property type="term" value="P:mycothiol biosynthetic process"/>
    <property type="evidence" value="ECO:0007669"/>
    <property type="project" value="UniProtKB-UniRule"/>
</dbReference>
<feature type="binding site" evidence="4">
    <location>
        <position position="218"/>
    </location>
    <ligand>
        <name>1D-myo-inositol 2-(L-cysteinylamino)-2-deoxy-alpha-D-glucopyranoside</name>
        <dbReference type="ChEBI" id="CHEBI:58887"/>
    </ligand>
</feature>
<name>A0A7Y9AUJ0_9ACTN</name>
<evidence type="ECO:0000256" key="3">
    <source>
        <dbReference type="ARBA" id="ARBA00023315"/>
    </source>
</evidence>
<protein>
    <recommendedName>
        <fullName evidence="4">Mycothiol acetyltransferase</fullName>
        <shortName evidence="4">MSH acetyltransferase</shortName>
        <ecNumber evidence="4">2.3.1.189</ecNumber>
    </recommendedName>
    <alternativeName>
        <fullName evidence="4">Mycothiol synthase</fullName>
    </alternativeName>
</protein>
<dbReference type="PROSITE" id="PS51186">
    <property type="entry name" value="GNAT"/>
    <property type="match status" value="2"/>
</dbReference>
<dbReference type="RefSeq" id="WP_179750155.1">
    <property type="nucleotide sequence ID" value="NZ_BAAAGN010000005.1"/>
</dbReference>
<evidence type="ECO:0000256" key="4">
    <source>
        <dbReference type="HAMAP-Rule" id="MF_01698"/>
    </source>
</evidence>
<reference evidence="6 7" key="1">
    <citation type="submission" date="2020-07" db="EMBL/GenBank/DDBJ databases">
        <title>Sequencing the genomes of 1000 actinobacteria strains.</title>
        <authorList>
            <person name="Klenk H.-P."/>
        </authorList>
    </citation>
    <scope>NUCLEOTIDE SEQUENCE [LARGE SCALE GENOMIC DNA]</scope>
    <source>
        <strain evidence="6 7">DSM 7487</strain>
    </source>
</reference>
<dbReference type="HAMAP" id="MF_01698">
    <property type="entry name" value="MshD"/>
    <property type="match status" value="1"/>
</dbReference>
<dbReference type="NCBIfam" id="TIGR03448">
    <property type="entry name" value="mycothiol_MshD"/>
    <property type="match status" value="1"/>
</dbReference>
<evidence type="ECO:0000256" key="1">
    <source>
        <dbReference type="ARBA" id="ARBA00022679"/>
    </source>
</evidence>
<dbReference type="EC" id="2.3.1.189" evidence="4"/>
<sequence length="298" mass="31268">MSLGTADRDDVLALAAAASAADAATALSEDAVLRLTSGDDVRHVLRRDGDVLAGYAQLAPAGGGFEGELLVDPAHRRRGHGAALAARVEELAAGRPVRLWSHGDTDGARALAGRRGWRRVRELLRLERPAEGLADLPVPDLPAGVGVRPFVPGADDEAWVALNAAAFATHPEQGRWTVADLRARLAEPWFDPALLLLSHEGPDLTGFCWMKAEAGQGELYVLGVAPGRAGAGLGRALLVRGLRAVAPSVRAVDLYVDGDNVPAVRLYHRLGFERAAVDVQYAWPGDDAGHDAGHGAGA</sequence>
<keyword evidence="7" id="KW-1185">Reference proteome</keyword>
<feature type="domain" description="N-acetyltransferase" evidence="5">
    <location>
        <begin position="1"/>
        <end position="139"/>
    </location>
</feature>
<dbReference type="GO" id="GO:0035447">
    <property type="term" value="F:mycothiol synthase activity"/>
    <property type="evidence" value="ECO:0007669"/>
    <property type="project" value="UniProtKB-UniRule"/>
</dbReference>
<keyword evidence="3 4" id="KW-0012">Acyltransferase</keyword>
<feature type="binding site" evidence="4">
    <location>
        <begin position="229"/>
        <end position="235"/>
    </location>
    <ligand>
        <name>acetyl-CoA</name>
        <dbReference type="ChEBI" id="CHEBI:57288"/>
        <label>2</label>
    </ligand>
</feature>
<feature type="binding site" evidence="4">
    <location>
        <begin position="69"/>
        <end position="71"/>
    </location>
    <ligand>
        <name>acetyl-CoA</name>
        <dbReference type="ChEBI" id="CHEBI:57288"/>
        <label>1</label>
    </ligand>
</feature>
<comment type="similarity">
    <text evidence="4">Belongs to the acetyltransferase family. MshD subfamily.</text>
</comment>
<gene>
    <name evidence="4" type="primary">mshD</name>
    <name evidence="6" type="ORF">BJ968_001239</name>
</gene>
<feature type="binding site" evidence="4">
    <location>
        <begin position="260"/>
        <end position="265"/>
    </location>
    <ligand>
        <name>acetyl-CoA</name>
        <dbReference type="ChEBI" id="CHEBI:57288"/>
        <label>2</label>
    </ligand>
</feature>
<dbReference type="Gene3D" id="3.40.630.30">
    <property type="match status" value="1"/>
</dbReference>
<organism evidence="6 7">
    <name type="scientific">Kineococcus aurantiacus</name>
    <dbReference type="NCBI Taxonomy" id="37633"/>
    <lineage>
        <taxon>Bacteria</taxon>
        <taxon>Bacillati</taxon>
        <taxon>Actinomycetota</taxon>
        <taxon>Actinomycetes</taxon>
        <taxon>Kineosporiales</taxon>
        <taxon>Kineosporiaceae</taxon>
        <taxon>Kineococcus</taxon>
    </lineage>
</organism>
<proteinExistence type="inferred from homology"/>
<dbReference type="InterPro" id="IPR000182">
    <property type="entry name" value="GNAT_dom"/>
</dbReference>
<feature type="binding site" evidence="4">
    <location>
        <begin position="222"/>
        <end position="224"/>
    </location>
    <ligand>
        <name>acetyl-CoA</name>
        <dbReference type="ChEBI" id="CHEBI:57288"/>
        <label>2</label>
    </ligand>
</feature>
<feature type="binding site" evidence="4">
    <location>
        <position position="29"/>
    </location>
    <ligand>
        <name>1D-myo-inositol 2-(L-cysteinylamino)-2-deoxy-alpha-D-glucopyranoside</name>
        <dbReference type="ChEBI" id="CHEBI:58887"/>
    </ligand>
</feature>
<keyword evidence="1 4" id="KW-0808">Transferase</keyword>
<keyword evidence="2 4" id="KW-0677">Repeat</keyword>
<dbReference type="CDD" id="cd04301">
    <property type="entry name" value="NAT_SF"/>
    <property type="match status" value="1"/>
</dbReference>
<feature type="domain" description="N-acetyltransferase" evidence="5">
    <location>
        <begin position="145"/>
        <end position="293"/>
    </location>
</feature>
<comment type="caution">
    <text evidence="6">The sequence shown here is derived from an EMBL/GenBank/DDBJ whole genome shotgun (WGS) entry which is preliminary data.</text>
</comment>
<comment type="function">
    <text evidence="4">Catalyzes the transfer of acetyl from acetyl-CoA to desacetylmycothiol (Cys-GlcN-Ins) to form mycothiol.</text>
</comment>
<evidence type="ECO:0000313" key="6">
    <source>
        <dbReference type="EMBL" id="NYD21699.1"/>
    </source>
</evidence>
<dbReference type="PIRSF" id="PIRSF021524">
    <property type="entry name" value="MSH_acetyltransferase"/>
    <property type="match status" value="1"/>
</dbReference>
<evidence type="ECO:0000313" key="7">
    <source>
        <dbReference type="Proteomes" id="UP000521922"/>
    </source>
</evidence>
<comment type="subunit">
    <text evidence="4">Monomer.</text>
</comment>
<feature type="binding site" evidence="4">
    <location>
        <position position="211"/>
    </location>
    <ligand>
        <name>1D-myo-inositol 2-(L-cysteinylamino)-2-deoxy-alpha-D-glucopyranoside</name>
        <dbReference type="ChEBI" id="CHEBI:58887"/>
    </ligand>
</feature>
<feature type="binding site" evidence="4">
    <location>
        <position position="172"/>
    </location>
    <ligand>
        <name>1D-myo-inositol 2-(L-cysteinylamino)-2-deoxy-alpha-D-glucopyranoside</name>
        <dbReference type="ChEBI" id="CHEBI:58887"/>
    </ligand>
</feature>
<evidence type="ECO:0000259" key="5">
    <source>
        <dbReference type="PROSITE" id="PS51186"/>
    </source>
</evidence>
<dbReference type="InterPro" id="IPR017813">
    <property type="entry name" value="Mycothiol_AcTrfase"/>
</dbReference>
<dbReference type="EMBL" id="JACCBB010000001">
    <property type="protein sequence ID" value="NYD21699.1"/>
    <property type="molecule type" value="Genomic_DNA"/>
</dbReference>
<evidence type="ECO:0000256" key="2">
    <source>
        <dbReference type="ARBA" id="ARBA00022737"/>
    </source>
</evidence>
<dbReference type="PANTHER" id="PTHR43877">
    <property type="entry name" value="AMINOALKYLPHOSPHONATE N-ACETYLTRANSFERASE-RELATED-RELATED"/>
    <property type="match status" value="1"/>
</dbReference>
<dbReference type="SUPFAM" id="SSF55729">
    <property type="entry name" value="Acyl-CoA N-acyltransferases (Nat)"/>
    <property type="match status" value="1"/>
</dbReference>
<comment type="catalytic activity">
    <reaction evidence="4">
        <text>1D-myo-inositol 2-(L-cysteinylamino)-2-deoxy-alpha-D-glucopyranoside + acetyl-CoA = mycothiol + CoA + H(+)</text>
        <dbReference type="Rhea" id="RHEA:26172"/>
        <dbReference type="ChEBI" id="CHEBI:15378"/>
        <dbReference type="ChEBI" id="CHEBI:16768"/>
        <dbReference type="ChEBI" id="CHEBI:57287"/>
        <dbReference type="ChEBI" id="CHEBI:57288"/>
        <dbReference type="ChEBI" id="CHEBI:58887"/>
        <dbReference type="EC" id="2.3.1.189"/>
    </reaction>
</comment>